<gene>
    <name evidence="2" type="ORF">BDA99DRAFT_526576</name>
</gene>
<dbReference type="EMBL" id="JAIXMP010000044">
    <property type="protein sequence ID" value="KAI9246952.1"/>
    <property type="molecule type" value="Genomic_DNA"/>
</dbReference>
<name>A0AAD5JNA6_9FUNG</name>
<accession>A0AAD5JNA6</accession>
<reference evidence="2" key="1">
    <citation type="journal article" date="2022" name="IScience">
        <title>Evolution of zygomycete secretomes and the origins of terrestrial fungal ecologies.</title>
        <authorList>
            <person name="Chang Y."/>
            <person name="Wang Y."/>
            <person name="Mondo S."/>
            <person name="Ahrendt S."/>
            <person name="Andreopoulos W."/>
            <person name="Barry K."/>
            <person name="Beard J."/>
            <person name="Benny G.L."/>
            <person name="Blankenship S."/>
            <person name="Bonito G."/>
            <person name="Cuomo C."/>
            <person name="Desiro A."/>
            <person name="Gervers K.A."/>
            <person name="Hundley H."/>
            <person name="Kuo A."/>
            <person name="LaButti K."/>
            <person name="Lang B.F."/>
            <person name="Lipzen A."/>
            <person name="O'Donnell K."/>
            <person name="Pangilinan J."/>
            <person name="Reynolds N."/>
            <person name="Sandor L."/>
            <person name="Smith M.E."/>
            <person name="Tsang A."/>
            <person name="Grigoriev I.V."/>
            <person name="Stajich J.E."/>
            <person name="Spatafora J.W."/>
        </authorList>
    </citation>
    <scope>NUCLEOTIDE SEQUENCE</scope>
    <source>
        <strain evidence="2">RSA 2281</strain>
    </source>
</reference>
<reference evidence="2" key="2">
    <citation type="submission" date="2023-02" db="EMBL/GenBank/DDBJ databases">
        <authorList>
            <consortium name="DOE Joint Genome Institute"/>
            <person name="Mondo S.J."/>
            <person name="Chang Y."/>
            <person name="Wang Y."/>
            <person name="Ahrendt S."/>
            <person name="Andreopoulos W."/>
            <person name="Barry K."/>
            <person name="Beard J."/>
            <person name="Benny G.L."/>
            <person name="Blankenship S."/>
            <person name="Bonito G."/>
            <person name="Cuomo C."/>
            <person name="Desiro A."/>
            <person name="Gervers K.A."/>
            <person name="Hundley H."/>
            <person name="Kuo A."/>
            <person name="LaButti K."/>
            <person name="Lang B.F."/>
            <person name="Lipzen A."/>
            <person name="O'Donnell K."/>
            <person name="Pangilinan J."/>
            <person name="Reynolds N."/>
            <person name="Sandor L."/>
            <person name="Smith M.W."/>
            <person name="Tsang A."/>
            <person name="Grigoriev I.V."/>
            <person name="Stajich J.E."/>
            <person name="Spatafora J.W."/>
        </authorList>
    </citation>
    <scope>NUCLEOTIDE SEQUENCE</scope>
    <source>
        <strain evidence="2">RSA 2281</strain>
    </source>
</reference>
<comment type="caution">
    <text evidence="2">The sequence shown here is derived from an EMBL/GenBank/DDBJ whole genome shotgun (WGS) entry which is preliminary data.</text>
</comment>
<dbReference type="Proteomes" id="UP001209540">
    <property type="component" value="Unassembled WGS sequence"/>
</dbReference>
<protein>
    <submittedName>
        <fullName evidence="2">Uncharacterized protein</fullName>
    </submittedName>
</protein>
<evidence type="ECO:0000313" key="3">
    <source>
        <dbReference type="Proteomes" id="UP001209540"/>
    </source>
</evidence>
<organism evidence="2 3">
    <name type="scientific">Phascolomyces articulosus</name>
    <dbReference type="NCBI Taxonomy" id="60185"/>
    <lineage>
        <taxon>Eukaryota</taxon>
        <taxon>Fungi</taxon>
        <taxon>Fungi incertae sedis</taxon>
        <taxon>Mucoromycota</taxon>
        <taxon>Mucoromycotina</taxon>
        <taxon>Mucoromycetes</taxon>
        <taxon>Mucorales</taxon>
        <taxon>Lichtheimiaceae</taxon>
        <taxon>Phascolomyces</taxon>
    </lineage>
</organism>
<keyword evidence="1" id="KW-0812">Transmembrane</keyword>
<keyword evidence="3" id="KW-1185">Reference proteome</keyword>
<proteinExistence type="predicted"/>
<feature type="transmembrane region" description="Helical" evidence="1">
    <location>
        <begin position="43"/>
        <end position="62"/>
    </location>
</feature>
<feature type="transmembrane region" description="Helical" evidence="1">
    <location>
        <begin position="12"/>
        <end position="31"/>
    </location>
</feature>
<dbReference type="AlphaFoldDB" id="A0AAD5JNA6"/>
<keyword evidence="1" id="KW-0472">Membrane</keyword>
<evidence type="ECO:0000256" key="1">
    <source>
        <dbReference type="SAM" id="Phobius"/>
    </source>
</evidence>
<keyword evidence="1" id="KW-1133">Transmembrane helix</keyword>
<sequence>MNFGGNWFPDLSAGLLFLSFLILLIFFVRVFDVINRWWLASIPLNRCCYLFSTLLVTFRVHVNDKIF</sequence>
<evidence type="ECO:0000313" key="2">
    <source>
        <dbReference type="EMBL" id="KAI9246952.1"/>
    </source>
</evidence>